<dbReference type="Gene3D" id="3.80.20.20">
    <property type="entry name" value="Receptor L-domain"/>
    <property type="match status" value="1"/>
</dbReference>
<protein>
    <recommendedName>
        <fullName evidence="3">Receptor L-domain domain-containing protein</fullName>
    </recommendedName>
</protein>
<accession>A0A368GX90</accession>
<comment type="caution">
    <text evidence="1">The sequence shown here is derived from an EMBL/GenBank/DDBJ whole genome shotgun (WGS) entry which is preliminary data.</text>
</comment>
<evidence type="ECO:0000313" key="2">
    <source>
        <dbReference type="Proteomes" id="UP000252519"/>
    </source>
</evidence>
<evidence type="ECO:0000313" key="1">
    <source>
        <dbReference type="EMBL" id="RCN48961.1"/>
    </source>
</evidence>
<dbReference type="Proteomes" id="UP000252519">
    <property type="component" value="Unassembled WGS sequence"/>
</dbReference>
<sequence>METLPKMPKLWKIEHMESSQYPVINIKNNSNLKSIAELTHVENIVVGPGNRGVEIRDNPKLCIETEYMHTKFVMQYANHIKECGAPTREVSNSNEGAKATVVFWAYTMIMLVLSSRFRRI</sequence>
<proteinExistence type="predicted"/>
<dbReference type="EMBL" id="JOJR01000040">
    <property type="protein sequence ID" value="RCN48961.1"/>
    <property type="molecule type" value="Genomic_DNA"/>
</dbReference>
<evidence type="ECO:0008006" key="3">
    <source>
        <dbReference type="Google" id="ProtNLM"/>
    </source>
</evidence>
<name>A0A368GX90_ANCCA</name>
<dbReference type="InterPro" id="IPR036941">
    <property type="entry name" value="Rcpt_L-dom_sf"/>
</dbReference>
<gene>
    <name evidence="1" type="ORF">ANCCAN_04943</name>
</gene>
<dbReference type="SUPFAM" id="SSF52058">
    <property type="entry name" value="L domain-like"/>
    <property type="match status" value="1"/>
</dbReference>
<keyword evidence="2" id="KW-1185">Reference proteome</keyword>
<dbReference type="AlphaFoldDB" id="A0A368GX90"/>
<organism evidence="1 2">
    <name type="scientific">Ancylostoma caninum</name>
    <name type="common">Dog hookworm</name>
    <dbReference type="NCBI Taxonomy" id="29170"/>
    <lineage>
        <taxon>Eukaryota</taxon>
        <taxon>Metazoa</taxon>
        <taxon>Ecdysozoa</taxon>
        <taxon>Nematoda</taxon>
        <taxon>Chromadorea</taxon>
        <taxon>Rhabditida</taxon>
        <taxon>Rhabditina</taxon>
        <taxon>Rhabditomorpha</taxon>
        <taxon>Strongyloidea</taxon>
        <taxon>Ancylostomatidae</taxon>
        <taxon>Ancylostomatinae</taxon>
        <taxon>Ancylostoma</taxon>
    </lineage>
</organism>
<dbReference type="OrthoDB" id="10515778at2759"/>
<reference evidence="1 2" key="1">
    <citation type="submission" date="2014-10" db="EMBL/GenBank/DDBJ databases">
        <title>Draft genome of the hookworm Ancylostoma caninum.</title>
        <authorList>
            <person name="Mitreva M."/>
        </authorList>
    </citation>
    <scope>NUCLEOTIDE SEQUENCE [LARGE SCALE GENOMIC DNA]</scope>
    <source>
        <strain evidence="1 2">Baltimore</strain>
    </source>
</reference>